<dbReference type="CDD" id="cd06259">
    <property type="entry name" value="YdcF-like"/>
    <property type="match status" value="1"/>
</dbReference>
<evidence type="ECO:0000313" key="2">
    <source>
        <dbReference type="EMBL" id="KGA98417.1"/>
    </source>
</evidence>
<dbReference type="EMBL" id="ALPT02000011">
    <property type="protein sequence ID" value="KGA98417.1"/>
    <property type="molecule type" value="Genomic_DNA"/>
</dbReference>
<feature type="domain" description="DUF218" evidence="1">
    <location>
        <begin position="22"/>
        <end position="134"/>
    </location>
</feature>
<dbReference type="EMBL" id="JALP01000061">
    <property type="protein sequence ID" value="THG91559.1"/>
    <property type="molecule type" value="Genomic_DNA"/>
</dbReference>
<dbReference type="eggNOG" id="COG1434">
    <property type="taxonomic scope" value="Bacteria"/>
</dbReference>
<evidence type="ECO:0000313" key="3">
    <source>
        <dbReference type="EMBL" id="THG91559.1"/>
    </source>
</evidence>
<organism evidence="2 4">
    <name type="scientific">Alkalihalobacillus alcalophilus ATCC 27647 = CGMCC 1.3604</name>
    <dbReference type="NCBI Taxonomy" id="1218173"/>
    <lineage>
        <taxon>Bacteria</taxon>
        <taxon>Bacillati</taxon>
        <taxon>Bacillota</taxon>
        <taxon>Bacilli</taxon>
        <taxon>Bacillales</taxon>
        <taxon>Bacillaceae</taxon>
        <taxon>Alkalihalobacillus</taxon>
    </lineage>
</organism>
<accession>A0A094YY00</accession>
<sequence>MGNPFDCLTDLIFVETKIAQADIILIPGASQASLMERAVELYKRGLSPYILPSGGEGNRQVETTEWAFLKGIALENGIPEEVILKEDKALHTFENARFSLEVLRMSGIEPKKVILVCKATHSRRVLLTYQTVFPKQTEFMISPIIDRTGITKENWFLSEEGINIVMKEVEKIGLYFGKHIPNWVSR</sequence>
<dbReference type="PANTHER" id="PTHR30336:SF20">
    <property type="entry name" value="DUF218 DOMAIN-CONTAINING PROTEIN"/>
    <property type="match status" value="1"/>
</dbReference>
<evidence type="ECO:0000313" key="5">
    <source>
        <dbReference type="Proteomes" id="UP000297014"/>
    </source>
</evidence>
<proteinExistence type="predicted"/>
<gene>
    <name evidence="3" type="ORF">AJ85_03810</name>
    <name evidence="2" type="ORF">BALCAV_0204920</name>
</gene>
<protein>
    <recommendedName>
        <fullName evidence="1">DUF218 domain-containing protein</fullName>
    </recommendedName>
</protein>
<name>A0A094YY00_ALKAL</name>
<dbReference type="AlphaFoldDB" id="A0A094YY00"/>
<evidence type="ECO:0000259" key="1">
    <source>
        <dbReference type="Pfam" id="PF02698"/>
    </source>
</evidence>
<dbReference type="PANTHER" id="PTHR30336">
    <property type="entry name" value="INNER MEMBRANE PROTEIN, PROBABLE PERMEASE"/>
    <property type="match status" value="1"/>
</dbReference>
<dbReference type="Proteomes" id="UP000297014">
    <property type="component" value="Unassembled WGS sequence"/>
</dbReference>
<reference evidence="2 4" key="1">
    <citation type="journal article" date="2014" name="Genome Announc.">
        <title>Draft Genome Sequence of Bacillus alcalophilus AV1934, a Classic Alkaliphile Isolated from Human Feces in 1934.</title>
        <authorList>
            <person name="Attie O."/>
            <person name="Jayaprakash A."/>
            <person name="Shah H."/>
            <person name="Paulsen I.T."/>
            <person name="Morino M."/>
            <person name="Takahashi Y."/>
            <person name="Narumi I."/>
            <person name="Sachidanandam R."/>
            <person name="Satoh K."/>
            <person name="Ito M."/>
            <person name="Krulwich T.A."/>
        </authorList>
    </citation>
    <scope>NUCLEOTIDE SEQUENCE [LARGE SCALE GENOMIC DNA]</scope>
    <source>
        <strain evidence="2 4">AV1934</strain>
    </source>
</reference>
<dbReference type="Proteomes" id="UP000002754">
    <property type="component" value="Unassembled WGS sequence"/>
</dbReference>
<dbReference type="Gene3D" id="3.40.50.620">
    <property type="entry name" value="HUPs"/>
    <property type="match status" value="1"/>
</dbReference>
<dbReference type="Pfam" id="PF02698">
    <property type="entry name" value="DUF218"/>
    <property type="match status" value="1"/>
</dbReference>
<comment type="caution">
    <text evidence="2">The sequence shown here is derived from an EMBL/GenBank/DDBJ whole genome shotgun (WGS) entry which is preliminary data.</text>
</comment>
<keyword evidence="4" id="KW-1185">Reference proteome</keyword>
<dbReference type="InterPro" id="IPR051599">
    <property type="entry name" value="Cell_Envelope_Assoc"/>
</dbReference>
<dbReference type="InterPro" id="IPR014729">
    <property type="entry name" value="Rossmann-like_a/b/a_fold"/>
</dbReference>
<evidence type="ECO:0000313" key="4">
    <source>
        <dbReference type="Proteomes" id="UP000002754"/>
    </source>
</evidence>
<dbReference type="InterPro" id="IPR003848">
    <property type="entry name" value="DUF218"/>
</dbReference>
<dbReference type="GO" id="GO:0005886">
    <property type="term" value="C:plasma membrane"/>
    <property type="evidence" value="ECO:0007669"/>
    <property type="project" value="TreeGrafter"/>
</dbReference>
<dbReference type="RefSeq" id="WP_003323730.1">
    <property type="nucleotide sequence ID" value="NZ_ALPT02000011.1"/>
</dbReference>
<dbReference type="OrthoDB" id="9782395at2"/>
<reference evidence="3 5" key="2">
    <citation type="submission" date="2014-01" db="EMBL/GenBank/DDBJ databases">
        <title>Draft genome sequencing of Bacillus alcalophilus CGMCC 1.3604.</title>
        <authorList>
            <person name="Yang J."/>
            <person name="Diao L."/>
            <person name="Yang S."/>
        </authorList>
    </citation>
    <scope>NUCLEOTIDE SEQUENCE [LARGE SCALE GENOMIC DNA]</scope>
    <source>
        <strain evidence="3 5">CGMCC 1.3604</strain>
    </source>
</reference>